<proteinExistence type="predicted"/>
<dbReference type="EMBL" id="MU251697">
    <property type="protein sequence ID" value="KAG9230144.1"/>
    <property type="molecule type" value="Genomic_DNA"/>
</dbReference>
<feature type="compositionally biased region" description="Low complexity" evidence="1">
    <location>
        <begin position="32"/>
        <end position="53"/>
    </location>
</feature>
<evidence type="ECO:0000259" key="2">
    <source>
        <dbReference type="Pfam" id="PF13002"/>
    </source>
</evidence>
<name>A0A9P8C1B3_9HELO</name>
<dbReference type="InterPro" id="IPR024391">
    <property type="entry name" value="LDB19_N"/>
</dbReference>
<feature type="compositionally biased region" description="Basic and acidic residues" evidence="1">
    <location>
        <begin position="315"/>
        <end position="332"/>
    </location>
</feature>
<feature type="region of interest" description="Disordered" evidence="1">
    <location>
        <begin position="307"/>
        <end position="332"/>
    </location>
</feature>
<dbReference type="GO" id="GO:0005886">
    <property type="term" value="C:plasma membrane"/>
    <property type="evidence" value="ECO:0007669"/>
    <property type="project" value="TreeGrafter"/>
</dbReference>
<dbReference type="Pfam" id="PF13002">
    <property type="entry name" value="LDB19"/>
    <property type="match status" value="1"/>
</dbReference>
<dbReference type="InterPro" id="IPR050357">
    <property type="entry name" value="Arrestin_domain-protein"/>
</dbReference>
<dbReference type="PANTHER" id="PTHR11188:SF76">
    <property type="entry name" value="PROTEIN LDB19"/>
    <property type="match status" value="1"/>
</dbReference>
<dbReference type="GO" id="GO:0005829">
    <property type="term" value="C:cytosol"/>
    <property type="evidence" value="ECO:0007669"/>
    <property type="project" value="TreeGrafter"/>
</dbReference>
<dbReference type="GO" id="GO:0031625">
    <property type="term" value="F:ubiquitin protein ligase binding"/>
    <property type="evidence" value="ECO:0007669"/>
    <property type="project" value="TreeGrafter"/>
</dbReference>
<dbReference type="Proteomes" id="UP000824998">
    <property type="component" value="Unassembled WGS sequence"/>
</dbReference>
<sequence>MPHKVITPFAFFRSHSNDLQESKKSVRRLSNSKSTRPAVSKSSSSASTYSLPLDARGNKMPESHKRLSLTSLMHSPKSSARSIPQCLQASLEASIESPPLVFYGPASSSTGALLSGLLNLTIHEDFMPIESFSMKLALEVSRKKPFHTHCQECSHRSKELFTWRFLQGPATLKKGTHSFPFSFLLPGHLPASMKGSLSTIDYVLQSTMVPKTGESLKLAKTLTVKRAIAPSDTPRQSIRIFPPTNLTANFELPPVVHPIGETMVSMRMDGVVKRNVDAKTQMQWKLKRITWRLEEVQKDISPACNKHAAKAGATEGEKRGTAHQDTRTIGSDEIKTGWKADFSTPDGSIELEFPFSIRPDAHSICDTKAEDGTEVSHVLVVEMIVAQELAPIMKPSQATPTGAARVLRMHFNITVTERAGMGISWDEEQPPLYENVPASPPAYGNSEIYDGEPIPDYEDLTPLDSVVEDTPPSTSGSNTSTLMDVIHSTNDH</sequence>
<comment type="caution">
    <text evidence="3">The sequence shown here is derived from an EMBL/GenBank/DDBJ whole genome shotgun (WGS) entry which is preliminary data.</text>
</comment>
<protein>
    <recommendedName>
        <fullName evidence="2">LDB19 N-terminal domain-containing protein</fullName>
    </recommendedName>
</protein>
<reference evidence="3" key="1">
    <citation type="journal article" date="2021" name="IMA Fungus">
        <title>Genomic characterization of three marine fungi, including Emericellopsis atlantica sp. nov. with signatures of a generalist lifestyle and marine biomass degradation.</title>
        <authorList>
            <person name="Hagestad O.C."/>
            <person name="Hou L."/>
            <person name="Andersen J.H."/>
            <person name="Hansen E.H."/>
            <person name="Altermark B."/>
            <person name="Li C."/>
            <person name="Kuhnert E."/>
            <person name="Cox R.J."/>
            <person name="Crous P.W."/>
            <person name="Spatafora J.W."/>
            <person name="Lail K."/>
            <person name="Amirebrahimi M."/>
            <person name="Lipzen A."/>
            <person name="Pangilinan J."/>
            <person name="Andreopoulos W."/>
            <person name="Hayes R.D."/>
            <person name="Ng V."/>
            <person name="Grigoriev I.V."/>
            <person name="Jackson S.A."/>
            <person name="Sutton T.D.S."/>
            <person name="Dobson A.D.W."/>
            <person name="Rama T."/>
        </authorList>
    </citation>
    <scope>NUCLEOTIDE SEQUENCE</scope>
    <source>
        <strain evidence="3">TRa018bII</strain>
    </source>
</reference>
<dbReference type="SUPFAM" id="SSF81296">
    <property type="entry name" value="E set domains"/>
    <property type="match status" value="1"/>
</dbReference>
<feature type="region of interest" description="Disordered" evidence="1">
    <location>
        <begin position="20"/>
        <end position="61"/>
    </location>
</feature>
<dbReference type="Gene3D" id="2.60.40.640">
    <property type="match status" value="1"/>
</dbReference>
<dbReference type="GO" id="GO:0030674">
    <property type="term" value="F:protein-macromolecule adaptor activity"/>
    <property type="evidence" value="ECO:0007669"/>
    <property type="project" value="TreeGrafter"/>
</dbReference>
<feature type="region of interest" description="Disordered" evidence="1">
    <location>
        <begin position="439"/>
        <end position="492"/>
    </location>
</feature>
<accession>A0A9P8C1B3</accession>
<dbReference type="GO" id="GO:0070086">
    <property type="term" value="P:ubiquitin-dependent endocytosis"/>
    <property type="evidence" value="ECO:0007669"/>
    <property type="project" value="TreeGrafter"/>
</dbReference>
<keyword evidence="4" id="KW-1185">Reference proteome</keyword>
<feature type="compositionally biased region" description="Acidic residues" evidence="1">
    <location>
        <begin position="449"/>
        <end position="461"/>
    </location>
</feature>
<dbReference type="InterPro" id="IPR014752">
    <property type="entry name" value="Arrestin-like_C"/>
</dbReference>
<organism evidence="3 4">
    <name type="scientific">Amylocarpus encephaloides</name>
    <dbReference type="NCBI Taxonomy" id="45428"/>
    <lineage>
        <taxon>Eukaryota</taxon>
        <taxon>Fungi</taxon>
        <taxon>Dikarya</taxon>
        <taxon>Ascomycota</taxon>
        <taxon>Pezizomycotina</taxon>
        <taxon>Leotiomycetes</taxon>
        <taxon>Helotiales</taxon>
        <taxon>Helotiales incertae sedis</taxon>
        <taxon>Amylocarpus</taxon>
    </lineage>
</organism>
<dbReference type="PANTHER" id="PTHR11188">
    <property type="entry name" value="ARRESTIN DOMAIN CONTAINING PROTEIN"/>
    <property type="match status" value="1"/>
</dbReference>
<dbReference type="AlphaFoldDB" id="A0A9P8C1B3"/>
<feature type="compositionally biased region" description="Low complexity" evidence="1">
    <location>
        <begin position="470"/>
        <end position="481"/>
    </location>
</feature>
<dbReference type="InterPro" id="IPR014756">
    <property type="entry name" value="Ig_E-set"/>
</dbReference>
<feature type="domain" description="LDB19 N-terminal" evidence="2">
    <location>
        <begin position="134"/>
        <end position="309"/>
    </location>
</feature>
<gene>
    <name evidence="3" type="ORF">BJ875DRAFT_166020</name>
</gene>
<evidence type="ECO:0000313" key="3">
    <source>
        <dbReference type="EMBL" id="KAG9230144.1"/>
    </source>
</evidence>
<dbReference type="OrthoDB" id="3832628at2759"/>
<evidence type="ECO:0000256" key="1">
    <source>
        <dbReference type="SAM" id="MobiDB-lite"/>
    </source>
</evidence>
<evidence type="ECO:0000313" key="4">
    <source>
        <dbReference type="Proteomes" id="UP000824998"/>
    </source>
</evidence>